<protein>
    <recommendedName>
        <fullName evidence="3">Ig-like domain-containing protein</fullName>
    </recommendedName>
</protein>
<dbReference type="SUPFAM" id="SSF48726">
    <property type="entry name" value="Immunoglobulin"/>
    <property type="match status" value="1"/>
</dbReference>
<accession>A0ABY6LUF7</accession>
<organism evidence="1 2">
    <name type="scientific">Cordylochernes scorpioides</name>
    <dbReference type="NCBI Taxonomy" id="51811"/>
    <lineage>
        <taxon>Eukaryota</taxon>
        <taxon>Metazoa</taxon>
        <taxon>Ecdysozoa</taxon>
        <taxon>Arthropoda</taxon>
        <taxon>Chelicerata</taxon>
        <taxon>Arachnida</taxon>
        <taxon>Pseudoscorpiones</taxon>
        <taxon>Cheliferoidea</taxon>
        <taxon>Chernetidae</taxon>
        <taxon>Cordylochernes</taxon>
    </lineage>
</organism>
<dbReference type="EMBL" id="CP092886">
    <property type="protein sequence ID" value="UYV84881.1"/>
    <property type="molecule type" value="Genomic_DNA"/>
</dbReference>
<dbReference type="PANTHER" id="PTHR21261">
    <property type="entry name" value="BEAT PROTEIN"/>
    <property type="match status" value="1"/>
</dbReference>
<keyword evidence="2" id="KW-1185">Reference proteome</keyword>
<proteinExistence type="predicted"/>
<evidence type="ECO:0008006" key="3">
    <source>
        <dbReference type="Google" id="ProtNLM"/>
    </source>
</evidence>
<name>A0ABY6LUF7_9ARAC</name>
<dbReference type="Proteomes" id="UP001235939">
    <property type="component" value="Chromosome X"/>
</dbReference>
<sequence>MLIRRGIRLEDVEVPARVRRGQDAQLRCRYALDSGEYLYAVKWYRNGVEFYRYVAGTTSPRLFPLWGLRVDVGLLPLCDVY</sequence>
<evidence type="ECO:0000313" key="1">
    <source>
        <dbReference type="EMBL" id="UYV84881.1"/>
    </source>
</evidence>
<gene>
    <name evidence="1" type="ORF">LAZ67_X003857</name>
</gene>
<evidence type="ECO:0000313" key="2">
    <source>
        <dbReference type="Proteomes" id="UP001235939"/>
    </source>
</evidence>
<reference evidence="1 2" key="1">
    <citation type="submission" date="2022-03" db="EMBL/GenBank/DDBJ databases">
        <title>A chromosomal length assembly of Cordylochernes scorpioides.</title>
        <authorList>
            <person name="Zeh D."/>
            <person name="Zeh J."/>
        </authorList>
    </citation>
    <scope>NUCLEOTIDE SEQUENCE [LARGE SCALE GENOMIC DNA]</scope>
    <source>
        <strain evidence="1">IN4F17</strain>
        <tissue evidence="1">Whole Body</tissue>
    </source>
</reference>
<dbReference type="PANTHER" id="PTHR21261:SF15">
    <property type="entry name" value="BEATEN PATH IIIA, ISOFORM D-RELATED"/>
    <property type="match status" value="1"/>
</dbReference>
<dbReference type="InterPro" id="IPR036179">
    <property type="entry name" value="Ig-like_dom_sf"/>
</dbReference>